<evidence type="ECO:0000313" key="2">
    <source>
        <dbReference type="EMBL" id="OAP95107.1"/>
    </source>
</evidence>
<sequence length="236" mass="26431">MAIDAISAPFPDLQCKTCTKCGEEKQLNQFSKAPTGAFGVRGDCKKCRNSYTTKWIAENPDLVNASARARYAANPLEINVKTTARRDRGKTNASNKKWRAANPEKARKIALEHYHRVIANDPKQRLDRAISSSVYASIKRGSKNGKSTFDLLGYSLEQLVARLEPLFQHGMSWENYGEWHVDHVFPKASFGYSTPECEGFKKAWALSNLQPLWADDNHHKNARLDHPSQAAVLAAT</sequence>
<comment type="caution">
    <text evidence="2">The sequence shown here is derived from an EMBL/GenBank/DDBJ whole genome shotgun (WGS) entry which is preliminary data.</text>
</comment>
<reference evidence="2" key="1">
    <citation type="submission" date="2016-04" db="EMBL/GenBank/DDBJ databases">
        <title>Fast-growing isolate from the root nodules of Vavilovia formosa.</title>
        <authorList>
            <person name="Kimeklis A."/>
            <person name="Safronova V."/>
            <person name="Belimov A."/>
            <person name="Andronov E."/>
        </authorList>
    </citation>
    <scope>NUCLEOTIDE SEQUENCE [LARGE SCALE GENOMIC DNA]</scope>
    <source>
        <strain evidence="2">Vaf-46</strain>
    </source>
</reference>
<feature type="region of interest" description="Disordered" evidence="1">
    <location>
        <begin position="83"/>
        <end position="102"/>
    </location>
</feature>
<dbReference type="EMBL" id="LWBS01000121">
    <property type="protein sequence ID" value="OAP95107.1"/>
    <property type="molecule type" value="Genomic_DNA"/>
</dbReference>
<protein>
    <submittedName>
        <fullName evidence="2">Uncharacterized protein</fullName>
    </submittedName>
</protein>
<dbReference type="AlphaFoldDB" id="A0A179BTY6"/>
<gene>
    <name evidence="2" type="ORF">A4U53_17950</name>
</gene>
<accession>A0A179BTY6</accession>
<evidence type="ECO:0000256" key="1">
    <source>
        <dbReference type="SAM" id="MobiDB-lite"/>
    </source>
</evidence>
<proteinExistence type="predicted"/>
<name>A0A179BTY6_RHILE</name>
<organism evidence="2">
    <name type="scientific">Rhizobium leguminosarum</name>
    <dbReference type="NCBI Taxonomy" id="384"/>
    <lineage>
        <taxon>Bacteria</taxon>
        <taxon>Pseudomonadati</taxon>
        <taxon>Pseudomonadota</taxon>
        <taxon>Alphaproteobacteria</taxon>
        <taxon>Hyphomicrobiales</taxon>
        <taxon>Rhizobiaceae</taxon>
        <taxon>Rhizobium/Agrobacterium group</taxon>
        <taxon>Rhizobium</taxon>
    </lineage>
</organism>